<accession>A0A7W8JA83</accession>
<evidence type="ECO:0000256" key="3">
    <source>
        <dbReference type="ARBA" id="ARBA00022729"/>
    </source>
</evidence>
<dbReference type="Gene3D" id="3.10.105.10">
    <property type="entry name" value="Dipeptide-binding Protein, Domain 3"/>
    <property type="match status" value="1"/>
</dbReference>
<dbReference type="PIRSF" id="PIRSF002741">
    <property type="entry name" value="MppA"/>
    <property type="match status" value="1"/>
</dbReference>
<evidence type="ECO:0000313" key="5">
    <source>
        <dbReference type="EMBL" id="MBB5345266.1"/>
    </source>
</evidence>
<dbReference type="InterPro" id="IPR030678">
    <property type="entry name" value="Peptide/Ni-bd"/>
</dbReference>
<dbReference type="Gene3D" id="3.40.190.10">
    <property type="entry name" value="Periplasmic binding protein-like II"/>
    <property type="match status" value="1"/>
</dbReference>
<evidence type="ECO:0000259" key="4">
    <source>
        <dbReference type="Pfam" id="PF00496"/>
    </source>
</evidence>
<dbReference type="GO" id="GO:0043190">
    <property type="term" value="C:ATP-binding cassette (ABC) transporter complex"/>
    <property type="evidence" value="ECO:0007669"/>
    <property type="project" value="InterPro"/>
</dbReference>
<comment type="similarity">
    <text evidence="1">Belongs to the bacterial solute-binding protein 5 family.</text>
</comment>
<dbReference type="PANTHER" id="PTHR30290">
    <property type="entry name" value="PERIPLASMIC BINDING COMPONENT OF ABC TRANSPORTER"/>
    <property type="match status" value="1"/>
</dbReference>
<keyword evidence="3" id="KW-0732">Signal</keyword>
<feature type="domain" description="Solute-binding protein family 5" evidence="4">
    <location>
        <begin position="78"/>
        <end position="442"/>
    </location>
</feature>
<dbReference type="PANTHER" id="PTHR30290:SF9">
    <property type="entry name" value="OLIGOPEPTIDE-BINDING PROTEIN APPA"/>
    <property type="match status" value="1"/>
</dbReference>
<organism evidence="5 6">
    <name type="scientific">Tunturiibacter lichenicola</name>
    <dbReference type="NCBI Taxonomy" id="2051959"/>
    <lineage>
        <taxon>Bacteria</taxon>
        <taxon>Pseudomonadati</taxon>
        <taxon>Acidobacteriota</taxon>
        <taxon>Terriglobia</taxon>
        <taxon>Terriglobales</taxon>
        <taxon>Acidobacteriaceae</taxon>
        <taxon>Tunturiibacter</taxon>
    </lineage>
</organism>
<reference evidence="5 6" key="1">
    <citation type="submission" date="2020-08" db="EMBL/GenBank/DDBJ databases">
        <title>Genomic Encyclopedia of Type Strains, Phase IV (KMG-V): Genome sequencing to study the core and pangenomes of soil and plant-associated prokaryotes.</title>
        <authorList>
            <person name="Whitman W."/>
        </authorList>
    </citation>
    <scope>NUCLEOTIDE SEQUENCE [LARGE SCALE GENOMIC DNA]</scope>
    <source>
        <strain evidence="5 6">M8US30</strain>
    </source>
</reference>
<dbReference type="Pfam" id="PF00496">
    <property type="entry name" value="SBP_bac_5"/>
    <property type="match status" value="1"/>
</dbReference>
<keyword evidence="2" id="KW-0813">Transport</keyword>
<sequence length="528" mass="58079">MTNRRTFSFTSLVAMKTLFLTCLLLCSCRGRVEEPGSVVVIIESSPNNLDLRVGADAQSERVGGLIFDALVKKDEHYELQPWLAESWEQSDPLTWVFHLRDGVRFHDGRPLEAEDVAYTIRSLIDGSLVTAKGGGFGAVDKVEAKDRLTVVVHMKRADAGLLFNVSDGLFGVVARGSGKDFGLHPVGSGPFRFVSAVQDKEVIVVRNDDYWASKIEPMQAVPEGTRRVERVLFEVVPDAITTALELKKGSADLASNVVTLDMVHALESAPNLKVESGAGSPVVYVTFNVTDPLLKDKRVRQAIACAMDRQAIVDAIWRGQARLADTLLPAGHWAAAGDAELAQYPHDVARAQRLLEEAGFAVGKDGVRLRLTMKTSTDETTRLMVTVLQQQLRAAGIRLEIRSAEFGTFYADVTKGAFQMYALRWIGSNEDPDIFRYAYGSGSFPPKGGNRGRYSNARVDALLTEAAASSDRAARRADYVEVQKILSEELPGIPLWYPNNEVIHTRRVEGVVPRGAGSFDFLREAWVR</sequence>
<dbReference type="PROSITE" id="PS51257">
    <property type="entry name" value="PROKAR_LIPOPROTEIN"/>
    <property type="match status" value="1"/>
</dbReference>
<dbReference type="GO" id="GO:0015833">
    <property type="term" value="P:peptide transport"/>
    <property type="evidence" value="ECO:0007669"/>
    <property type="project" value="TreeGrafter"/>
</dbReference>
<dbReference type="EMBL" id="JACHDZ010000005">
    <property type="protein sequence ID" value="MBB5345266.1"/>
    <property type="molecule type" value="Genomic_DNA"/>
</dbReference>
<name>A0A7W8JA83_9BACT</name>
<proteinExistence type="inferred from homology"/>
<protein>
    <submittedName>
        <fullName evidence="5">Peptide/nickel transport system substrate-binding protein</fullName>
    </submittedName>
</protein>
<evidence type="ECO:0000313" key="6">
    <source>
        <dbReference type="Proteomes" id="UP000569092"/>
    </source>
</evidence>
<dbReference type="InterPro" id="IPR000914">
    <property type="entry name" value="SBP_5_dom"/>
</dbReference>
<comment type="caution">
    <text evidence="5">The sequence shown here is derived from an EMBL/GenBank/DDBJ whole genome shotgun (WGS) entry which is preliminary data.</text>
</comment>
<evidence type="ECO:0000256" key="2">
    <source>
        <dbReference type="ARBA" id="ARBA00022448"/>
    </source>
</evidence>
<gene>
    <name evidence="5" type="ORF">HDF10_003257</name>
</gene>
<dbReference type="AlphaFoldDB" id="A0A7W8JA83"/>
<dbReference type="GO" id="GO:1904680">
    <property type="term" value="F:peptide transmembrane transporter activity"/>
    <property type="evidence" value="ECO:0007669"/>
    <property type="project" value="TreeGrafter"/>
</dbReference>
<dbReference type="Gene3D" id="3.90.76.10">
    <property type="entry name" value="Dipeptide-binding Protein, Domain 1"/>
    <property type="match status" value="1"/>
</dbReference>
<dbReference type="Proteomes" id="UP000569092">
    <property type="component" value="Unassembled WGS sequence"/>
</dbReference>
<dbReference type="InterPro" id="IPR039424">
    <property type="entry name" value="SBP_5"/>
</dbReference>
<evidence type="ECO:0000256" key="1">
    <source>
        <dbReference type="ARBA" id="ARBA00005695"/>
    </source>
</evidence>
<dbReference type="CDD" id="cd00995">
    <property type="entry name" value="PBP2_NikA_DppA_OppA_like"/>
    <property type="match status" value="1"/>
</dbReference>
<dbReference type="GO" id="GO:0030288">
    <property type="term" value="C:outer membrane-bounded periplasmic space"/>
    <property type="evidence" value="ECO:0007669"/>
    <property type="project" value="UniProtKB-ARBA"/>
</dbReference>
<dbReference type="SUPFAM" id="SSF53850">
    <property type="entry name" value="Periplasmic binding protein-like II"/>
    <property type="match status" value="1"/>
</dbReference>